<name>A0A935UFA8_9PROT</name>
<proteinExistence type="predicted"/>
<gene>
    <name evidence="1" type="ORF">IPJ27_06505</name>
</gene>
<dbReference type="AlphaFoldDB" id="A0A935UFA8"/>
<accession>A0A935UFA8</accession>
<evidence type="ECO:0000313" key="1">
    <source>
        <dbReference type="EMBL" id="MBK7674437.1"/>
    </source>
</evidence>
<sequence>MIIHNDVKESWSNRSGHRYFKITSAGVREGYQPLSGTMAQQIRSAPGDSALYRYIQTNLGFTITAVLEKHVLPKQQSREQTTEIESKSKRAVDYFVSQLPEATGLPPERLVLVFDSDRARIYNPKAGPRVTVDSITVQDYLRERARAAGFAVIDTELSFSEHYNRNRQRFDFLGFSPFRVEWGGNGRREGRANG</sequence>
<comment type="caution">
    <text evidence="1">The sequence shown here is derived from an EMBL/GenBank/DDBJ whole genome shotgun (WGS) entry which is preliminary data.</text>
</comment>
<dbReference type="Proteomes" id="UP000697998">
    <property type="component" value="Unassembled WGS sequence"/>
</dbReference>
<reference evidence="1 2" key="1">
    <citation type="submission" date="2020-10" db="EMBL/GenBank/DDBJ databases">
        <title>Connecting structure to function with the recovery of over 1000 high-quality activated sludge metagenome-assembled genomes encoding full-length rRNA genes using long-read sequencing.</title>
        <authorList>
            <person name="Singleton C.M."/>
            <person name="Petriglieri F."/>
            <person name="Kristensen J.M."/>
            <person name="Kirkegaard R.H."/>
            <person name="Michaelsen T.Y."/>
            <person name="Andersen M.H."/>
            <person name="Karst S.M."/>
            <person name="Dueholm M.S."/>
            <person name="Nielsen P.H."/>
            <person name="Albertsen M."/>
        </authorList>
    </citation>
    <scope>NUCLEOTIDE SEQUENCE [LARGE SCALE GENOMIC DNA]</scope>
    <source>
        <strain evidence="1">EsbW_18-Q3-R4-48_BATAC.285</strain>
    </source>
</reference>
<organism evidence="1 2">
    <name type="scientific">Candidatus Accumulibacter proximus</name>
    <dbReference type="NCBI Taxonomy" id="2954385"/>
    <lineage>
        <taxon>Bacteria</taxon>
        <taxon>Pseudomonadati</taxon>
        <taxon>Pseudomonadota</taxon>
        <taxon>Betaproteobacteria</taxon>
        <taxon>Candidatus Accumulibacter</taxon>
    </lineage>
</organism>
<dbReference type="EMBL" id="JADJMH010000004">
    <property type="protein sequence ID" value="MBK7674437.1"/>
    <property type="molecule type" value="Genomic_DNA"/>
</dbReference>
<protein>
    <submittedName>
        <fullName evidence="1">Uncharacterized protein</fullName>
    </submittedName>
</protein>
<evidence type="ECO:0000313" key="2">
    <source>
        <dbReference type="Proteomes" id="UP000697998"/>
    </source>
</evidence>